<proteinExistence type="predicted"/>
<dbReference type="OrthoDB" id="10264588at2759"/>
<feature type="domain" description="UPF0261" evidence="1">
    <location>
        <begin position="5"/>
        <end position="177"/>
    </location>
</feature>
<dbReference type="Proteomes" id="UP000215305">
    <property type="component" value="Unassembled WGS sequence"/>
</dbReference>
<protein>
    <submittedName>
        <fullName evidence="3">Uncharacterized protein</fullName>
    </submittedName>
</protein>
<organism evidence="3 4">
    <name type="scientific">Aspergillus thermomutatus</name>
    <name type="common">Neosartorya pseudofischeri</name>
    <dbReference type="NCBI Taxonomy" id="41047"/>
    <lineage>
        <taxon>Eukaryota</taxon>
        <taxon>Fungi</taxon>
        <taxon>Dikarya</taxon>
        <taxon>Ascomycota</taxon>
        <taxon>Pezizomycotina</taxon>
        <taxon>Eurotiomycetes</taxon>
        <taxon>Eurotiomycetidae</taxon>
        <taxon>Eurotiales</taxon>
        <taxon>Aspergillaceae</taxon>
        <taxon>Aspergillus</taxon>
        <taxon>Aspergillus subgen. Fumigati</taxon>
    </lineage>
</organism>
<dbReference type="RefSeq" id="XP_026616017.1">
    <property type="nucleotide sequence ID" value="XM_026762108.1"/>
</dbReference>
<keyword evidence="4" id="KW-1185">Reference proteome</keyword>
<reference evidence="3" key="1">
    <citation type="submission" date="2018-08" db="EMBL/GenBank/DDBJ databases">
        <title>Draft genome sequence of azole-resistant Aspergillus thermomutatus (Neosartorya pseudofischeri) strain HMR AF 39, isolated from a human nasal aspirate.</title>
        <authorList>
            <person name="Parent-Michaud M."/>
            <person name="Dufresne P.J."/>
            <person name="Fournier E."/>
            <person name="Martineau C."/>
            <person name="Moreira S."/>
            <person name="Perkins V."/>
            <person name="De Repentigny L."/>
            <person name="Dufresne S.F."/>
        </authorList>
    </citation>
    <scope>NUCLEOTIDE SEQUENCE [LARGE SCALE GENOMIC DNA]</scope>
    <source>
        <strain evidence="3">HMR AF 39</strain>
    </source>
</reference>
<dbReference type="STRING" id="41047.A0A397HAZ1"/>
<dbReference type="InterPro" id="IPR008322">
    <property type="entry name" value="UPF0261"/>
</dbReference>
<sequence>MDTKPTIVLIGTCDTKWDELCFTQSQILTHNTCSVLLMDIGRTPSPHASIAITHPELTSPDTSTEKISDLPRPEYIHRMTTHAITTLTNLHRAGSIHAVLGIGGSCGTALATAAMRAALPVGFPKLMVSTMASGDVTPYVGETDLTLMYSVVDIAGTNRILNRILANAAAAVTGMAVSFCALQAQSTQAARTDRKTRIGITMFGVTTPAVDTIRERLQRTLDCEVYVFHATGAGGKAMERLVREGQLDAVIDLTTSEIADEIVGGVLSAGPRRLAAAGIPQIISVGACDMVNFGPRDTVPARFLDNQRLLYEHNPTVTLMRTTAGDGERIARFMAEKLKAHVAHPERVRVILPTAGISMLDTPGQPFHDRAADEALFSTLENELKGSGIAVLRDLREINDPELAVSVADSLADLLMGHTKCRSKSAAIGTTKGTTDATI</sequence>
<dbReference type="InterPro" id="IPR056778">
    <property type="entry name" value="UPF0261_C"/>
</dbReference>
<dbReference type="PANTHER" id="PTHR31862">
    <property type="entry name" value="UPF0261 DOMAIN PROTEIN (AFU_ORTHOLOGUE AFUA_1G10120)"/>
    <property type="match status" value="1"/>
</dbReference>
<evidence type="ECO:0000259" key="2">
    <source>
        <dbReference type="Pfam" id="PF23189"/>
    </source>
</evidence>
<dbReference type="AlphaFoldDB" id="A0A397HAZ1"/>
<dbReference type="GeneID" id="38130463"/>
<dbReference type="InterPro" id="IPR051353">
    <property type="entry name" value="Tobamovirus_resist_UPF0261"/>
</dbReference>
<dbReference type="VEuPathDB" id="FungiDB:CDV56_108489"/>
<dbReference type="PANTHER" id="PTHR31862:SF1">
    <property type="entry name" value="UPF0261 DOMAIN PROTEIN (AFU_ORTHOLOGUE AFUA_1G10120)"/>
    <property type="match status" value="1"/>
</dbReference>
<dbReference type="Pfam" id="PF06792">
    <property type="entry name" value="UPF0261"/>
    <property type="match status" value="1"/>
</dbReference>
<evidence type="ECO:0000313" key="4">
    <source>
        <dbReference type="Proteomes" id="UP000215305"/>
    </source>
</evidence>
<feature type="domain" description="UPF0261" evidence="2">
    <location>
        <begin position="195"/>
        <end position="414"/>
    </location>
</feature>
<evidence type="ECO:0000313" key="3">
    <source>
        <dbReference type="EMBL" id="RHZ60232.1"/>
    </source>
</evidence>
<comment type="caution">
    <text evidence="3">The sequence shown here is derived from an EMBL/GenBank/DDBJ whole genome shotgun (WGS) entry which is preliminary data.</text>
</comment>
<accession>A0A397HAZ1</accession>
<dbReference type="InterPro" id="IPR044122">
    <property type="entry name" value="UPF0261_N"/>
</dbReference>
<gene>
    <name evidence="3" type="ORF">CDV56_108489</name>
</gene>
<dbReference type="PIRSF" id="PIRSF033271">
    <property type="entry name" value="UCP033271"/>
    <property type="match status" value="1"/>
</dbReference>
<dbReference type="Pfam" id="PF23189">
    <property type="entry name" value="UPF0261_C"/>
    <property type="match status" value="1"/>
</dbReference>
<dbReference type="NCBIfam" id="NF002674">
    <property type="entry name" value="PRK02399.1-2"/>
    <property type="match status" value="1"/>
</dbReference>
<dbReference type="EMBL" id="NKHU02000054">
    <property type="protein sequence ID" value="RHZ60232.1"/>
    <property type="molecule type" value="Genomic_DNA"/>
</dbReference>
<name>A0A397HAZ1_ASPTH</name>
<dbReference type="CDD" id="cd15488">
    <property type="entry name" value="Tm-1-like"/>
    <property type="match status" value="1"/>
</dbReference>
<dbReference type="Gene3D" id="3.40.50.12030">
    <property type="entry name" value="Uncharacterised protein family UPF0261, NC domain"/>
    <property type="match status" value="1"/>
</dbReference>
<evidence type="ECO:0000259" key="1">
    <source>
        <dbReference type="Pfam" id="PF06792"/>
    </source>
</evidence>
<dbReference type="Gene3D" id="3.40.50.12020">
    <property type="entry name" value="Uncharacterised protein family UPF0261, NN domain"/>
    <property type="match status" value="1"/>
</dbReference>